<sequence length="313" mass="31957">MATVGFILALLGLLGSVVPVLGIGAVVMGVVGAVLAFVGLRAAARLGAGRRLALAGVILGSAALVVGVAINVAFLSAADDTVDAADDLSTWQPLDPTDDDADPDAEADAGTDAEDAAATSDVEPLNVVEHAFGDDGSRWWYVVVVDNPNPDLVFARSGGLGSRITVEALDADGVILDSSSAFATLLPGRTVIEGSFLSIGDNDIAELNVRGPEPTRANTIRPDSIGSFDVSDVDSTTDRFSTRVSGVVTSTFAEDQTSLRVAVVARNAEGEIVGSTFTFIDRLPAGGSARFETSFFGAGALPDGATFEVSVTP</sequence>
<evidence type="ECO:0000313" key="4">
    <source>
        <dbReference type="Proteomes" id="UP000293852"/>
    </source>
</evidence>
<feature type="compositionally biased region" description="Acidic residues" evidence="1">
    <location>
        <begin position="96"/>
        <end position="115"/>
    </location>
</feature>
<dbReference type="Proteomes" id="UP000293852">
    <property type="component" value="Unassembled WGS sequence"/>
</dbReference>
<feature type="region of interest" description="Disordered" evidence="1">
    <location>
        <begin position="88"/>
        <end position="120"/>
    </location>
</feature>
<protein>
    <recommendedName>
        <fullName evidence="5">DUF4190 domain-containing protein</fullName>
    </recommendedName>
</protein>
<name>A0A4Q7LYB4_9MICO</name>
<dbReference type="AlphaFoldDB" id="A0A4Q7LYB4"/>
<keyword evidence="2" id="KW-0812">Transmembrane</keyword>
<feature type="transmembrane region" description="Helical" evidence="2">
    <location>
        <begin position="52"/>
        <end position="74"/>
    </location>
</feature>
<comment type="caution">
    <text evidence="3">The sequence shown here is derived from an EMBL/GenBank/DDBJ whole genome shotgun (WGS) entry which is preliminary data.</text>
</comment>
<evidence type="ECO:0000256" key="1">
    <source>
        <dbReference type="SAM" id="MobiDB-lite"/>
    </source>
</evidence>
<keyword evidence="2" id="KW-1133">Transmembrane helix</keyword>
<proteinExistence type="predicted"/>
<dbReference type="EMBL" id="SGWX01000001">
    <property type="protein sequence ID" value="RZS59784.1"/>
    <property type="molecule type" value="Genomic_DNA"/>
</dbReference>
<evidence type="ECO:0008006" key="5">
    <source>
        <dbReference type="Google" id="ProtNLM"/>
    </source>
</evidence>
<accession>A0A4Q7LYB4</accession>
<organism evidence="3 4">
    <name type="scientific">Xylanimonas ulmi</name>
    <dbReference type="NCBI Taxonomy" id="228973"/>
    <lineage>
        <taxon>Bacteria</taxon>
        <taxon>Bacillati</taxon>
        <taxon>Actinomycetota</taxon>
        <taxon>Actinomycetes</taxon>
        <taxon>Micrococcales</taxon>
        <taxon>Promicromonosporaceae</taxon>
        <taxon>Xylanimonas</taxon>
    </lineage>
</organism>
<keyword evidence="2" id="KW-0472">Membrane</keyword>
<evidence type="ECO:0000256" key="2">
    <source>
        <dbReference type="SAM" id="Phobius"/>
    </source>
</evidence>
<reference evidence="3 4" key="1">
    <citation type="submission" date="2019-02" db="EMBL/GenBank/DDBJ databases">
        <title>Sequencing the genomes of 1000 actinobacteria strains.</title>
        <authorList>
            <person name="Klenk H.-P."/>
        </authorList>
    </citation>
    <scope>NUCLEOTIDE SEQUENCE [LARGE SCALE GENOMIC DNA]</scope>
    <source>
        <strain evidence="3 4">DSM 16932</strain>
    </source>
</reference>
<gene>
    <name evidence="3" type="ORF">EV386_0016</name>
</gene>
<evidence type="ECO:0000313" key="3">
    <source>
        <dbReference type="EMBL" id="RZS59784.1"/>
    </source>
</evidence>
<keyword evidence="4" id="KW-1185">Reference proteome</keyword>
<feature type="transmembrane region" description="Helical" evidence="2">
    <location>
        <begin position="20"/>
        <end position="40"/>
    </location>
</feature>